<dbReference type="GO" id="GO:0030431">
    <property type="term" value="P:sleep"/>
    <property type="evidence" value="ECO:0007669"/>
    <property type="project" value="InterPro"/>
</dbReference>
<proteinExistence type="predicted"/>
<sequence>MKTLVNSGLTFLILCVPTIFAQENICKHDSCKPFLETCFPWKNSAGFICCEWSSARGQYIKKVRDPIKGEQILNCDPLMCYVCSSANKKHGEKCGRTLGYSRDEAIKAGVLVSCDDIGVKNARACGKMISNAYAGEEIVTRYCYNTTSLTKSWYPKGCHEYHTADTCYCNKEACNSQEAKNAIMVLSGCLSIGNQQPFVYTLCPLTKLQFLATIGAVTKKTHNVALRPVNGRSGTVVLLEWGILVRTFKRQLSRTGLGSKVLAY</sequence>
<keyword evidence="2" id="KW-0325">Glycoprotein</keyword>
<accession>K1S039</accession>
<evidence type="ECO:0000256" key="1">
    <source>
        <dbReference type="ARBA" id="ARBA00022729"/>
    </source>
</evidence>
<evidence type="ECO:0000313" key="3">
    <source>
        <dbReference type="EMBL" id="EKC40621.1"/>
    </source>
</evidence>
<protein>
    <submittedName>
        <fullName evidence="3">Uncharacterized protein</fullName>
    </submittedName>
</protein>
<dbReference type="HOGENOM" id="CLU_1054644_0_0_1"/>
<dbReference type="AlphaFoldDB" id="K1S039"/>
<evidence type="ECO:0000256" key="2">
    <source>
        <dbReference type="ARBA" id="ARBA00023180"/>
    </source>
</evidence>
<dbReference type="EMBL" id="JH817080">
    <property type="protein sequence ID" value="EKC40621.1"/>
    <property type="molecule type" value="Genomic_DNA"/>
</dbReference>
<dbReference type="InParanoid" id="K1S039"/>
<keyword evidence="1" id="KW-0732">Signal</keyword>
<dbReference type="GO" id="GO:0032222">
    <property type="term" value="P:regulation of synaptic transmission, cholinergic"/>
    <property type="evidence" value="ECO:0007669"/>
    <property type="project" value="InterPro"/>
</dbReference>
<name>K1S039_MAGGI</name>
<dbReference type="InterPro" id="IPR031424">
    <property type="entry name" value="QVR-like"/>
</dbReference>
<reference evidence="3" key="1">
    <citation type="journal article" date="2012" name="Nature">
        <title>The oyster genome reveals stress adaptation and complexity of shell formation.</title>
        <authorList>
            <person name="Zhang G."/>
            <person name="Fang X."/>
            <person name="Guo X."/>
            <person name="Li L."/>
            <person name="Luo R."/>
            <person name="Xu F."/>
            <person name="Yang P."/>
            <person name="Zhang L."/>
            <person name="Wang X."/>
            <person name="Qi H."/>
            <person name="Xiong Z."/>
            <person name="Que H."/>
            <person name="Xie Y."/>
            <person name="Holland P.W."/>
            <person name="Paps J."/>
            <person name="Zhu Y."/>
            <person name="Wu F."/>
            <person name="Chen Y."/>
            <person name="Wang J."/>
            <person name="Peng C."/>
            <person name="Meng J."/>
            <person name="Yang L."/>
            <person name="Liu J."/>
            <person name="Wen B."/>
            <person name="Zhang N."/>
            <person name="Huang Z."/>
            <person name="Zhu Q."/>
            <person name="Feng Y."/>
            <person name="Mount A."/>
            <person name="Hedgecock D."/>
            <person name="Xu Z."/>
            <person name="Liu Y."/>
            <person name="Domazet-Loso T."/>
            <person name="Du Y."/>
            <person name="Sun X."/>
            <person name="Zhang S."/>
            <person name="Liu B."/>
            <person name="Cheng P."/>
            <person name="Jiang X."/>
            <person name="Li J."/>
            <person name="Fan D."/>
            <person name="Wang W."/>
            <person name="Fu W."/>
            <person name="Wang T."/>
            <person name="Wang B."/>
            <person name="Zhang J."/>
            <person name="Peng Z."/>
            <person name="Li Y."/>
            <person name="Li N."/>
            <person name="Wang J."/>
            <person name="Chen M."/>
            <person name="He Y."/>
            <person name="Tan F."/>
            <person name="Song X."/>
            <person name="Zheng Q."/>
            <person name="Huang R."/>
            <person name="Yang H."/>
            <person name="Du X."/>
            <person name="Chen L."/>
            <person name="Yang M."/>
            <person name="Gaffney P.M."/>
            <person name="Wang S."/>
            <person name="Luo L."/>
            <person name="She Z."/>
            <person name="Ming Y."/>
            <person name="Huang W."/>
            <person name="Zhang S."/>
            <person name="Huang B."/>
            <person name="Zhang Y."/>
            <person name="Qu T."/>
            <person name="Ni P."/>
            <person name="Miao G."/>
            <person name="Wang J."/>
            <person name="Wang Q."/>
            <person name="Steinberg C.E."/>
            <person name="Wang H."/>
            <person name="Li N."/>
            <person name="Qian L."/>
            <person name="Zhang G."/>
            <person name="Li Y."/>
            <person name="Yang H."/>
            <person name="Liu X."/>
            <person name="Wang J."/>
            <person name="Yin Y."/>
            <person name="Wang J."/>
        </authorList>
    </citation>
    <scope>NUCLEOTIDE SEQUENCE [LARGE SCALE GENOMIC DNA]</scope>
    <source>
        <strain evidence="3">05x7-T-G4-1.051#20</strain>
    </source>
</reference>
<dbReference type="Pfam" id="PF17064">
    <property type="entry name" value="QVR"/>
    <property type="match status" value="1"/>
</dbReference>
<gene>
    <name evidence="3" type="ORF">CGI_10021865</name>
</gene>
<organism evidence="3">
    <name type="scientific">Magallana gigas</name>
    <name type="common">Pacific oyster</name>
    <name type="synonym">Crassostrea gigas</name>
    <dbReference type="NCBI Taxonomy" id="29159"/>
    <lineage>
        <taxon>Eukaryota</taxon>
        <taxon>Metazoa</taxon>
        <taxon>Spiralia</taxon>
        <taxon>Lophotrochozoa</taxon>
        <taxon>Mollusca</taxon>
        <taxon>Bivalvia</taxon>
        <taxon>Autobranchia</taxon>
        <taxon>Pteriomorphia</taxon>
        <taxon>Ostreida</taxon>
        <taxon>Ostreoidea</taxon>
        <taxon>Ostreidae</taxon>
        <taxon>Magallana</taxon>
    </lineage>
</organism>